<evidence type="ECO:0000256" key="2">
    <source>
        <dbReference type="ARBA" id="ARBA00004613"/>
    </source>
</evidence>
<evidence type="ECO:0000256" key="5">
    <source>
        <dbReference type="ARBA" id="ARBA00022852"/>
    </source>
</evidence>
<dbReference type="PROSITE" id="PS00279">
    <property type="entry name" value="MACPF_1"/>
    <property type="match status" value="1"/>
</dbReference>
<dbReference type="InterPro" id="IPR020864">
    <property type="entry name" value="MACPF"/>
</dbReference>
<reference evidence="9" key="4">
    <citation type="submission" date="2025-09" db="UniProtKB">
        <authorList>
            <consortium name="Ensembl"/>
        </authorList>
    </citation>
    <scope>IDENTIFICATION</scope>
</reference>
<accession>H2XSN4</accession>
<evidence type="ECO:0000256" key="6">
    <source>
        <dbReference type="ARBA" id="ARBA00023136"/>
    </source>
</evidence>
<dbReference type="GO" id="GO:0006955">
    <property type="term" value="P:immune response"/>
    <property type="evidence" value="ECO:0007669"/>
    <property type="project" value="InterPro"/>
</dbReference>
<keyword evidence="10" id="KW-1185">Reference proteome</keyword>
<dbReference type="SMART" id="SM00457">
    <property type="entry name" value="MACPF"/>
    <property type="match status" value="1"/>
</dbReference>
<keyword evidence="7" id="KW-1015">Disulfide bond</keyword>
<comment type="subcellular location">
    <subcellularLocation>
        <location evidence="1">Membrane</location>
    </subcellularLocation>
    <subcellularLocation>
        <location evidence="2">Secreted</location>
    </subcellularLocation>
</comment>
<dbReference type="InterPro" id="IPR001862">
    <property type="entry name" value="MAC_perforin"/>
</dbReference>
<dbReference type="STRING" id="7719.ENSCINP00000032668"/>
<dbReference type="PANTHER" id="PTHR45742:SF8">
    <property type="entry name" value="FLOCCULATION PROTEIN FLO11"/>
    <property type="match status" value="1"/>
</dbReference>
<dbReference type="PANTHER" id="PTHR45742">
    <property type="entry name" value="COMPLEMENT COMPONENT C6"/>
    <property type="match status" value="1"/>
</dbReference>
<evidence type="ECO:0000313" key="9">
    <source>
        <dbReference type="Ensembl" id="ENSCINP00000032668.1"/>
    </source>
</evidence>
<reference evidence="9" key="2">
    <citation type="journal article" date="2008" name="Genome Biol.">
        <title>Improved genome assembly and evidence-based global gene model set for the chordate Ciona intestinalis: new insight into intron and operon populations.</title>
        <authorList>
            <person name="Satou Y."/>
            <person name="Mineta K."/>
            <person name="Ogasawara M."/>
            <person name="Sasakura Y."/>
            <person name="Shoguchi E."/>
            <person name="Ueno K."/>
            <person name="Yamada L."/>
            <person name="Matsumoto J."/>
            <person name="Wasserscheid J."/>
            <person name="Dewar K."/>
            <person name="Wiley G.B."/>
            <person name="Macmil S.L."/>
            <person name="Roe B.A."/>
            <person name="Zeller R.W."/>
            <person name="Hastings K.E."/>
            <person name="Lemaire P."/>
            <person name="Lindquist E."/>
            <person name="Endo T."/>
            <person name="Hotta K."/>
            <person name="Inaba K."/>
        </authorList>
    </citation>
    <scope>NUCLEOTIDE SEQUENCE [LARGE SCALE GENOMIC DNA]</scope>
    <source>
        <strain evidence="9">wild type</strain>
    </source>
</reference>
<dbReference type="Pfam" id="PF01823">
    <property type="entry name" value="MACPF"/>
    <property type="match status" value="1"/>
</dbReference>
<dbReference type="PROSITE" id="PS00022">
    <property type="entry name" value="EGF_1"/>
    <property type="match status" value="1"/>
</dbReference>
<dbReference type="OMA" id="YENWTAS"/>
<dbReference type="PRINTS" id="PR00764">
    <property type="entry name" value="COMPLEMENTC9"/>
</dbReference>
<evidence type="ECO:0000256" key="4">
    <source>
        <dbReference type="ARBA" id="ARBA00022525"/>
    </source>
</evidence>
<keyword evidence="4" id="KW-0964">Secreted</keyword>
<keyword evidence="6" id="KW-0472">Membrane</keyword>
<dbReference type="InterPro" id="IPR000742">
    <property type="entry name" value="EGF"/>
</dbReference>
<evidence type="ECO:0000256" key="3">
    <source>
        <dbReference type="ARBA" id="ARBA00009214"/>
    </source>
</evidence>
<dbReference type="PROSITE" id="PS51412">
    <property type="entry name" value="MACPF_2"/>
    <property type="match status" value="1"/>
</dbReference>
<dbReference type="GO" id="GO:0031640">
    <property type="term" value="P:killing of cells of another organism"/>
    <property type="evidence" value="ECO:0007669"/>
    <property type="project" value="UniProtKB-KW"/>
</dbReference>
<proteinExistence type="inferred from homology"/>
<sequence>MQSFRFQSRVQTTVSAVSYESAKSFYESEKGEMERKLQGSASFSFGNIFSLSGGATKTRNSKTLRIIERGTSSDVKYFRVFSNIVLSRFRTIRRSFKLSHSFRQRLLELPQHYDYAKYSELITDYGTHFYSSGVLGGRYEFVYRFSKAELRESGLSDEEQRNCLKTEASFKIFKLGSSGGSNRCTNNVLSRRHNGSFTMAAKEVISNVIGGQSHTASALSFFARNRLTTNAYENWTASVKLSPAVIDFKLRPISSVIPDRAKQRNMALAIEHYFAKYQTSKCTGRCENSGRSVVVRDGTICKCLCAPGRSGSSCEN</sequence>
<evidence type="ECO:0000259" key="8">
    <source>
        <dbReference type="PROSITE" id="PS51412"/>
    </source>
</evidence>
<evidence type="ECO:0000256" key="7">
    <source>
        <dbReference type="ARBA" id="ARBA00023157"/>
    </source>
</evidence>
<dbReference type="GeneTree" id="ENSGT00940000165740"/>
<dbReference type="Ensembl" id="ENSCINT00000033028.1">
    <property type="protein sequence ID" value="ENSCINP00000032668.1"/>
    <property type="gene ID" value="ENSCING00000020171.1"/>
</dbReference>
<evidence type="ECO:0000313" key="10">
    <source>
        <dbReference type="Proteomes" id="UP000008144"/>
    </source>
</evidence>
<dbReference type="InParanoid" id="H2XSN4"/>
<reference evidence="10" key="1">
    <citation type="journal article" date="2002" name="Science">
        <title>The draft genome of Ciona intestinalis: insights into chordate and vertebrate origins.</title>
        <authorList>
            <person name="Dehal P."/>
            <person name="Satou Y."/>
            <person name="Campbell R.K."/>
            <person name="Chapman J."/>
            <person name="Degnan B."/>
            <person name="De Tomaso A."/>
            <person name="Davidson B."/>
            <person name="Di Gregorio A."/>
            <person name="Gelpke M."/>
            <person name="Goodstein D.M."/>
            <person name="Harafuji N."/>
            <person name="Hastings K.E."/>
            <person name="Ho I."/>
            <person name="Hotta K."/>
            <person name="Huang W."/>
            <person name="Kawashima T."/>
            <person name="Lemaire P."/>
            <person name="Martinez D."/>
            <person name="Meinertzhagen I.A."/>
            <person name="Necula S."/>
            <person name="Nonaka M."/>
            <person name="Putnam N."/>
            <person name="Rash S."/>
            <person name="Saiga H."/>
            <person name="Satake M."/>
            <person name="Terry A."/>
            <person name="Yamada L."/>
            <person name="Wang H.G."/>
            <person name="Awazu S."/>
            <person name="Azumi K."/>
            <person name="Boore J."/>
            <person name="Branno M."/>
            <person name="Chin-Bow S."/>
            <person name="DeSantis R."/>
            <person name="Doyle S."/>
            <person name="Francino P."/>
            <person name="Keys D.N."/>
            <person name="Haga S."/>
            <person name="Hayashi H."/>
            <person name="Hino K."/>
            <person name="Imai K.S."/>
            <person name="Inaba K."/>
            <person name="Kano S."/>
            <person name="Kobayashi K."/>
            <person name="Kobayashi M."/>
            <person name="Lee B.I."/>
            <person name="Makabe K.W."/>
            <person name="Manohar C."/>
            <person name="Matassi G."/>
            <person name="Medina M."/>
            <person name="Mochizuki Y."/>
            <person name="Mount S."/>
            <person name="Morishita T."/>
            <person name="Miura S."/>
            <person name="Nakayama A."/>
            <person name="Nishizaka S."/>
            <person name="Nomoto H."/>
            <person name="Ohta F."/>
            <person name="Oishi K."/>
            <person name="Rigoutsos I."/>
            <person name="Sano M."/>
            <person name="Sasaki A."/>
            <person name="Sasakura Y."/>
            <person name="Shoguchi E."/>
            <person name="Shin-i T."/>
            <person name="Spagnuolo A."/>
            <person name="Stainier D."/>
            <person name="Suzuki M.M."/>
            <person name="Tassy O."/>
            <person name="Takatori N."/>
            <person name="Tokuoka M."/>
            <person name="Yagi K."/>
            <person name="Yoshizaki F."/>
            <person name="Wada S."/>
            <person name="Zhang C."/>
            <person name="Hyatt P.D."/>
            <person name="Larimer F."/>
            <person name="Detter C."/>
            <person name="Doggett N."/>
            <person name="Glavina T."/>
            <person name="Hawkins T."/>
            <person name="Richardson P."/>
            <person name="Lucas S."/>
            <person name="Kohara Y."/>
            <person name="Levine M."/>
            <person name="Satoh N."/>
            <person name="Rokhsar D.S."/>
        </authorList>
    </citation>
    <scope>NUCLEOTIDE SEQUENCE [LARGE SCALE GENOMIC DNA]</scope>
</reference>
<feature type="domain" description="MACPF" evidence="8">
    <location>
        <begin position="1"/>
        <end position="285"/>
    </location>
</feature>
<dbReference type="InterPro" id="IPR020863">
    <property type="entry name" value="MACPF_CS"/>
</dbReference>
<dbReference type="HOGENOM" id="CLU_032453_0_0_1"/>
<reference evidence="9" key="3">
    <citation type="submission" date="2025-08" db="UniProtKB">
        <authorList>
            <consortium name="Ensembl"/>
        </authorList>
    </citation>
    <scope>IDENTIFICATION</scope>
</reference>
<dbReference type="Proteomes" id="UP000008144">
    <property type="component" value="Chromosome 14"/>
</dbReference>
<organism evidence="9 10">
    <name type="scientific">Ciona intestinalis</name>
    <name type="common">Transparent sea squirt</name>
    <name type="synonym">Ascidia intestinalis</name>
    <dbReference type="NCBI Taxonomy" id="7719"/>
    <lineage>
        <taxon>Eukaryota</taxon>
        <taxon>Metazoa</taxon>
        <taxon>Chordata</taxon>
        <taxon>Tunicata</taxon>
        <taxon>Ascidiacea</taxon>
        <taxon>Phlebobranchia</taxon>
        <taxon>Cionidae</taxon>
        <taxon>Ciona</taxon>
    </lineage>
</organism>
<comment type="similarity">
    <text evidence="3">Belongs to the complement C6/C7/C8/C9 family.</text>
</comment>
<name>H2XSN4_CIOIN</name>
<dbReference type="GO" id="GO:0005579">
    <property type="term" value="C:membrane attack complex"/>
    <property type="evidence" value="ECO:0007669"/>
    <property type="project" value="InterPro"/>
</dbReference>
<keyword evidence="5" id="KW-0204">Cytolysis</keyword>
<evidence type="ECO:0000256" key="1">
    <source>
        <dbReference type="ARBA" id="ARBA00004370"/>
    </source>
</evidence>
<dbReference type="AlphaFoldDB" id="H2XSN4"/>
<protein>
    <recommendedName>
        <fullName evidence="8">MACPF domain-containing protein</fullName>
    </recommendedName>
</protein>
<dbReference type="EMBL" id="EAAA01001170">
    <property type="status" value="NOT_ANNOTATED_CDS"/>
    <property type="molecule type" value="Genomic_DNA"/>
</dbReference>
<dbReference type="GO" id="GO:0005615">
    <property type="term" value="C:extracellular space"/>
    <property type="evidence" value="ECO:0000318"/>
    <property type="project" value="GO_Central"/>
</dbReference>